<accession>A0A0L7R2Y1</accession>
<dbReference type="Proteomes" id="UP000053825">
    <property type="component" value="Unassembled WGS sequence"/>
</dbReference>
<dbReference type="EMBL" id="KQ414664">
    <property type="protein sequence ID" value="KOC65188.1"/>
    <property type="molecule type" value="Genomic_DNA"/>
</dbReference>
<evidence type="ECO:0000313" key="1">
    <source>
        <dbReference type="EMBL" id="KOC65188.1"/>
    </source>
</evidence>
<organism evidence="1 2">
    <name type="scientific">Habropoda laboriosa</name>
    <dbReference type="NCBI Taxonomy" id="597456"/>
    <lineage>
        <taxon>Eukaryota</taxon>
        <taxon>Metazoa</taxon>
        <taxon>Ecdysozoa</taxon>
        <taxon>Arthropoda</taxon>
        <taxon>Hexapoda</taxon>
        <taxon>Insecta</taxon>
        <taxon>Pterygota</taxon>
        <taxon>Neoptera</taxon>
        <taxon>Endopterygota</taxon>
        <taxon>Hymenoptera</taxon>
        <taxon>Apocrita</taxon>
        <taxon>Aculeata</taxon>
        <taxon>Apoidea</taxon>
        <taxon>Anthophila</taxon>
        <taxon>Apidae</taxon>
        <taxon>Habropoda</taxon>
    </lineage>
</organism>
<keyword evidence="2" id="KW-1185">Reference proteome</keyword>
<evidence type="ECO:0000313" key="2">
    <source>
        <dbReference type="Proteomes" id="UP000053825"/>
    </source>
</evidence>
<protein>
    <submittedName>
        <fullName evidence="1">Uncharacterized protein</fullName>
    </submittedName>
</protein>
<sequence>MRSGNTLHAFRVSSRLYYYGEIARCVYFVASVVRVCVVSKCREFTPNHRRHR</sequence>
<reference evidence="1 2" key="1">
    <citation type="submission" date="2015-07" db="EMBL/GenBank/DDBJ databases">
        <title>The genome of Habropoda laboriosa.</title>
        <authorList>
            <person name="Pan H."/>
            <person name="Kapheim K."/>
        </authorList>
    </citation>
    <scope>NUCLEOTIDE SEQUENCE [LARGE SCALE GENOMIC DNA]</scope>
    <source>
        <strain evidence="1">0110345459</strain>
    </source>
</reference>
<dbReference type="AlphaFoldDB" id="A0A0L7R2Y1"/>
<proteinExistence type="predicted"/>
<name>A0A0L7R2Y1_9HYME</name>
<gene>
    <name evidence="1" type="ORF">WH47_01338</name>
</gene>